<gene>
    <name evidence="1" type="ORF">PIIN_11161</name>
</gene>
<dbReference type="InParanoid" id="G4U0T6"/>
<dbReference type="EMBL" id="CAFZ01001341">
    <property type="protein sequence ID" value="CCA77179.1"/>
    <property type="molecule type" value="Genomic_DNA"/>
</dbReference>
<keyword evidence="2" id="KW-1185">Reference proteome</keyword>
<evidence type="ECO:0000313" key="2">
    <source>
        <dbReference type="Proteomes" id="UP000007148"/>
    </source>
</evidence>
<dbReference type="HOGENOM" id="CLU_2559128_0_0_1"/>
<dbReference type="AlphaFoldDB" id="G4U0T6"/>
<proteinExistence type="predicted"/>
<evidence type="ECO:0000313" key="1">
    <source>
        <dbReference type="EMBL" id="CCA77179.1"/>
    </source>
</evidence>
<name>G4U0T6_SERID</name>
<reference evidence="1 2" key="1">
    <citation type="journal article" date="2011" name="PLoS Pathog.">
        <title>Endophytic Life Strategies Decoded by Genome and Transcriptome Analyses of the Mutualistic Root Symbiont Piriformospora indica.</title>
        <authorList>
            <person name="Zuccaro A."/>
            <person name="Lahrmann U."/>
            <person name="Guldener U."/>
            <person name="Langen G."/>
            <person name="Pfiffi S."/>
            <person name="Biedenkopf D."/>
            <person name="Wong P."/>
            <person name="Samans B."/>
            <person name="Grimm C."/>
            <person name="Basiewicz M."/>
            <person name="Murat C."/>
            <person name="Martin F."/>
            <person name="Kogel K.H."/>
        </authorList>
    </citation>
    <scope>NUCLEOTIDE SEQUENCE [LARGE SCALE GENOMIC DNA]</scope>
    <source>
        <strain evidence="1 2">DSM 11827</strain>
    </source>
</reference>
<comment type="caution">
    <text evidence="1">The sequence shown here is derived from an EMBL/GenBank/DDBJ whole genome shotgun (WGS) entry which is preliminary data.</text>
</comment>
<protein>
    <submittedName>
        <fullName evidence="1">Uncharacterized protein</fullName>
    </submittedName>
</protein>
<organism evidence="1 2">
    <name type="scientific">Serendipita indica (strain DSM 11827)</name>
    <name type="common">Root endophyte fungus</name>
    <name type="synonym">Piriformospora indica</name>
    <dbReference type="NCBI Taxonomy" id="1109443"/>
    <lineage>
        <taxon>Eukaryota</taxon>
        <taxon>Fungi</taxon>
        <taxon>Dikarya</taxon>
        <taxon>Basidiomycota</taxon>
        <taxon>Agaricomycotina</taxon>
        <taxon>Agaricomycetes</taxon>
        <taxon>Sebacinales</taxon>
        <taxon>Serendipitaceae</taxon>
        <taxon>Serendipita</taxon>
    </lineage>
</organism>
<dbReference type="Proteomes" id="UP000007148">
    <property type="component" value="Unassembled WGS sequence"/>
</dbReference>
<sequence length="82" mass="9218">MLVSYQRASGVSVSWHDVTTCTPFKSGNDLFKYYIRRLNFNNATVVQSTIRRYAKEHPDDPDWAINGMISLGQGCGFAPFGL</sequence>
<accession>G4U0T6</accession>